<feature type="domain" description="PAS" evidence="10">
    <location>
        <begin position="42"/>
        <end position="103"/>
    </location>
</feature>
<dbReference type="SUPFAM" id="SSF55874">
    <property type="entry name" value="ATPase domain of HSP90 chaperone/DNA topoisomerase II/histidine kinase"/>
    <property type="match status" value="1"/>
</dbReference>
<dbReference type="SMART" id="SM00387">
    <property type="entry name" value="HATPase_c"/>
    <property type="match status" value="1"/>
</dbReference>
<dbReference type="EC" id="2.7.13.3" evidence="2"/>
<evidence type="ECO:0000256" key="1">
    <source>
        <dbReference type="ARBA" id="ARBA00000085"/>
    </source>
</evidence>
<dbReference type="InterPro" id="IPR000014">
    <property type="entry name" value="PAS"/>
</dbReference>
<dbReference type="PROSITE" id="PS50112">
    <property type="entry name" value="PAS"/>
    <property type="match status" value="1"/>
</dbReference>
<keyword evidence="8" id="KW-0902">Two-component regulatory system</keyword>
<sequence length="363" mass="41065">MKNEKLLNEAILKINTASEALIKYYRVLEERIKLLTEEVDREKRLLSSIIDSIDIAVVFFDREGVIRLINRAGETLFNVNAEEIIGQKKLPIKIKNDLVYPENSSKPFYAIVSQSDVLDSEGNKIGNVFLCKDITIIKELEAENERNRRLTAMGSLVMKIAHEIRNPLGSIELFANMISEDLKEGIHGEYARRISSSVKMLRNTLENMLSFSRGINPKKEKFCINDLVEEIIKEFQELFSRVGVKIKVNMNEKFIIIADPALLRQALINIIVNAYQAMPDGGHLFVHVNNDGNFIRLCIKDTGYGIDSEIIDRIFDPFFSTKDRGTGLGLSITQSIISAHGGKIDVKSEPDEGTEFAIYLPLK</sequence>
<evidence type="ECO:0000256" key="7">
    <source>
        <dbReference type="ARBA" id="ARBA00022840"/>
    </source>
</evidence>
<dbReference type="InterPro" id="IPR003661">
    <property type="entry name" value="HisK_dim/P_dom"/>
</dbReference>
<dbReference type="Pfam" id="PF02518">
    <property type="entry name" value="HATPase_c"/>
    <property type="match status" value="1"/>
</dbReference>
<evidence type="ECO:0000256" key="5">
    <source>
        <dbReference type="ARBA" id="ARBA00022741"/>
    </source>
</evidence>
<dbReference type="InterPro" id="IPR036890">
    <property type="entry name" value="HATPase_C_sf"/>
</dbReference>
<name>A0A7C4AK98_9BACT</name>
<dbReference type="PRINTS" id="PR00344">
    <property type="entry name" value="BCTRLSENSOR"/>
</dbReference>
<organism evidence="11">
    <name type="scientific">Thermodesulfovibrio aggregans</name>
    <dbReference type="NCBI Taxonomy" id="86166"/>
    <lineage>
        <taxon>Bacteria</taxon>
        <taxon>Pseudomonadati</taxon>
        <taxon>Nitrospirota</taxon>
        <taxon>Thermodesulfovibrionia</taxon>
        <taxon>Thermodesulfovibrionales</taxon>
        <taxon>Thermodesulfovibrionaceae</taxon>
        <taxon>Thermodesulfovibrio</taxon>
    </lineage>
</organism>
<evidence type="ECO:0000259" key="10">
    <source>
        <dbReference type="PROSITE" id="PS50112"/>
    </source>
</evidence>
<dbReference type="PANTHER" id="PTHR43065">
    <property type="entry name" value="SENSOR HISTIDINE KINASE"/>
    <property type="match status" value="1"/>
</dbReference>
<evidence type="ECO:0000256" key="2">
    <source>
        <dbReference type="ARBA" id="ARBA00012438"/>
    </source>
</evidence>
<feature type="domain" description="Histidine kinase" evidence="9">
    <location>
        <begin position="159"/>
        <end position="363"/>
    </location>
</feature>
<dbReference type="PANTHER" id="PTHR43065:SF46">
    <property type="entry name" value="C4-DICARBOXYLATE TRANSPORT SENSOR PROTEIN DCTB"/>
    <property type="match status" value="1"/>
</dbReference>
<dbReference type="FunFam" id="3.30.565.10:FF:000006">
    <property type="entry name" value="Sensor histidine kinase WalK"/>
    <property type="match status" value="1"/>
</dbReference>
<dbReference type="Gene3D" id="3.30.450.20">
    <property type="entry name" value="PAS domain"/>
    <property type="match status" value="1"/>
</dbReference>
<evidence type="ECO:0000256" key="8">
    <source>
        <dbReference type="ARBA" id="ARBA00023012"/>
    </source>
</evidence>
<gene>
    <name evidence="11" type="ORF">ENV75_06920</name>
</gene>
<dbReference type="Gene3D" id="1.10.287.130">
    <property type="match status" value="1"/>
</dbReference>
<dbReference type="InterPro" id="IPR004358">
    <property type="entry name" value="Sig_transdc_His_kin-like_C"/>
</dbReference>
<dbReference type="InterPro" id="IPR013767">
    <property type="entry name" value="PAS_fold"/>
</dbReference>
<evidence type="ECO:0000256" key="6">
    <source>
        <dbReference type="ARBA" id="ARBA00022777"/>
    </source>
</evidence>
<dbReference type="GO" id="GO:0005524">
    <property type="term" value="F:ATP binding"/>
    <property type="evidence" value="ECO:0007669"/>
    <property type="project" value="UniProtKB-KW"/>
</dbReference>
<proteinExistence type="predicted"/>
<dbReference type="Pfam" id="PF00512">
    <property type="entry name" value="HisKA"/>
    <property type="match status" value="1"/>
</dbReference>
<dbReference type="GO" id="GO:0000155">
    <property type="term" value="F:phosphorelay sensor kinase activity"/>
    <property type="evidence" value="ECO:0007669"/>
    <property type="project" value="InterPro"/>
</dbReference>
<dbReference type="SUPFAM" id="SSF55785">
    <property type="entry name" value="PYP-like sensor domain (PAS domain)"/>
    <property type="match status" value="1"/>
</dbReference>
<evidence type="ECO:0000259" key="9">
    <source>
        <dbReference type="PROSITE" id="PS50109"/>
    </source>
</evidence>
<evidence type="ECO:0000256" key="4">
    <source>
        <dbReference type="ARBA" id="ARBA00022679"/>
    </source>
</evidence>
<keyword evidence="6" id="KW-0418">Kinase</keyword>
<keyword evidence="3" id="KW-0597">Phosphoprotein</keyword>
<dbReference type="AlphaFoldDB" id="A0A7C4AK98"/>
<dbReference type="PROSITE" id="PS50109">
    <property type="entry name" value="HIS_KIN"/>
    <property type="match status" value="1"/>
</dbReference>
<dbReference type="GO" id="GO:0006355">
    <property type="term" value="P:regulation of DNA-templated transcription"/>
    <property type="evidence" value="ECO:0007669"/>
    <property type="project" value="InterPro"/>
</dbReference>
<accession>A0A7C4AK98</accession>
<dbReference type="Pfam" id="PF00989">
    <property type="entry name" value="PAS"/>
    <property type="match status" value="1"/>
</dbReference>
<dbReference type="SUPFAM" id="SSF47384">
    <property type="entry name" value="Homodimeric domain of signal transducing histidine kinase"/>
    <property type="match status" value="1"/>
</dbReference>
<dbReference type="EMBL" id="DTHO01000073">
    <property type="protein sequence ID" value="HGH00157.1"/>
    <property type="molecule type" value="Genomic_DNA"/>
</dbReference>
<dbReference type="InterPro" id="IPR005467">
    <property type="entry name" value="His_kinase_dom"/>
</dbReference>
<keyword evidence="5" id="KW-0547">Nucleotide-binding</keyword>
<comment type="caution">
    <text evidence="11">The sequence shown here is derived from an EMBL/GenBank/DDBJ whole genome shotgun (WGS) entry which is preliminary data.</text>
</comment>
<protein>
    <recommendedName>
        <fullName evidence="2">histidine kinase</fullName>
        <ecNumber evidence="2">2.7.13.3</ecNumber>
    </recommendedName>
</protein>
<dbReference type="InterPro" id="IPR035965">
    <property type="entry name" value="PAS-like_dom_sf"/>
</dbReference>
<dbReference type="Gene3D" id="3.30.565.10">
    <property type="entry name" value="Histidine kinase-like ATPase, C-terminal domain"/>
    <property type="match status" value="1"/>
</dbReference>
<dbReference type="InterPro" id="IPR036097">
    <property type="entry name" value="HisK_dim/P_sf"/>
</dbReference>
<dbReference type="SMART" id="SM00388">
    <property type="entry name" value="HisKA"/>
    <property type="match status" value="1"/>
</dbReference>
<dbReference type="CDD" id="cd00082">
    <property type="entry name" value="HisKA"/>
    <property type="match status" value="1"/>
</dbReference>
<keyword evidence="7" id="KW-0067">ATP-binding</keyword>
<dbReference type="InterPro" id="IPR003594">
    <property type="entry name" value="HATPase_dom"/>
</dbReference>
<evidence type="ECO:0000313" key="11">
    <source>
        <dbReference type="EMBL" id="HGH00157.1"/>
    </source>
</evidence>
<reference evidence="11" key="1">
    <citation type="journal article" date="2020" name="mSystems">
        <title>Genome- and Community-Level Interaction Insights into Carbon Utilization and Element Cycling Functions of Hydrothermarchaeota in Hydrothermal Sediment.</title>
        <authorList>
            <person name="Zhou Z."/>
            <person name="Liu Y."/>
            <person name="Xu W."/>
            <person name="Pan J."/>
            <person name="Luo Z.H."/>
            <person name="Li M."/>
        </authorList>
    </citation>
    <scope>NUCLEOTIDE SEQUENCE [LARGE SCALE GENOMIC DNA]</scope>
    <source>
        <strain evidence="11">SpSt-788</strain>
    </source>
</reference>
<keyword evidence="4" id="KW-0808">Transferase</keyword>
<comment type="catalytic activity">
    <reaction evidence="1">
        <text>ATP + protein L-histidine = ADP + protein N-phospho-L-histidine.</text>
        <dbReference type="EC" id="2.7.13.3"/>
    </reaction>
</comment>
<evidence type="ECO:0000256" key="3">
    <source>
        <dbReference type="ARBA" id="ARBA00022553"/>
    </source>
</evidence>